<dbReference type="Proteomes" id="UP000568751">
    <property type="component" value="Unassembled WGS sequence"/>
</dbReference>
<name>A0A853EYB5_9GAMM</name>
<organism evidence="1 2">
    <name type="scientific">Candidatus Thiodubiliella endoseptemdiera</name>
    <dbReference type="NCBI Taxonomy" id="2738886"/>
    <lineage>
        <taxon>Bacteria</taxon>
        <taxon>Pseudomonadati</taxon>
        <taxon>Pseudomonadota</taxon>
        <taxon>Gammaproteobacteria</taxon>
        <taxon>Candidatus Pseudothioglobaceae</taxon>
        <taxon>Candidatus Thiodubiliella</taxon>
    </lineage>
</organism>
<reference evidence="1 2" key="1">
    <citation type="submission" date="2020-05" db="EMBL/GenBank/DDBJ databases">
        <title>Horizontal transmission and recombination maintain forever young bacterial symbiont genomes.</title>
        <authorList>
            <person name="Russell S.L."/>
            <person name="Pepper-Tunick E."/>
            <person name="Svedberg J."/>
            <person name="Byrne A."/>
            <person name="Ruelas Castillo J."/>
            <person name="Vollmers C."/>
            <person name="Beinart R.A."/>
            <person name="Corbett-Detig R."/>
        </authorList>
    </citation>
    <scope>NUCLEOTIDE SEQUENCE [LARGE SCALE GENOMIC DNA]</scope>
    <source>
        <strain evidence="1">455</strain>
    </source>
</reference>
<evidence type="ECO:0000313" key="2">
    <source>
        <dbReference type="Proteomes" id="UP000568751"/>
    </source>
</evidence>
<gene>
    <name evidence="1" type="ORF">H0A76_00560</name>
</gene>
<sequence>MKAYLDPAQRTKVITQQIHDDYKTINSWIGHLRTGIKASKRDTLTDQDYASLFIHKDKTTRTKHTEIDSVPTLEVKSQSGGTLTLGVFVAGSEIPIKPKLPEFVKNIELFWCFDENQNPPINITQHNQTFATASPKIIINKADEGQYCHLIAYFILPNGTKSQPSQVLSFIASTI</sequence>
<evidence type="ECO:0000313" key="1">
    <source>
        <dbReference type="EMBL" id="NYT26524.1"/>
    </source>
</evidence>
<comment type="caution">
    <text evidence="1">The sequence shown here is derived from an EMBL/GenBank/DDBJ whole genome shotgun (WGS) entry which is preliminary data.</text>
</comment>
<dbReference type="AlphaFoldDB" id="A0A853EYB5"/>
<protein>
    <submittedName>
        <fullName evidence="1">Uncharacterized protein</fullName>
    </submittedName>
</protein>
<dbReference type="EMBL" id="JACCHT010000001">
    <property type="protein sequence ID" value="NYT26524.1"/>
    <property type="molecule type" value="Genomic_DNA"/>
</dbReference>
<proteinExistence type="predicted"/>
<accession>A0A853EYB5</accession>